<proteinExistence type="predicted"/>
<dbReference type="PANTHER" id="PTHR10288">
    <property type="entry name" value="KH DOMAIN CONTAINING RNA BINDING PROTEIN"/>
    <property type="match status" value="1"/>
</dbReference>
<dbReference type="AlphaFoldDB" id="A0A2S3HZF5"/>
<dbReference type="InterPro" id="IPR036612">
    <property type="entry name" value="KH_dom_type_1_sf"/>
</dbReference>
<dbReference type="InterPro" id="IPR004087">
    <property type="entry name" value="KH_dom"/>
</dbReference>
<feature type="region of interest" description="Disordered" evidence="3">
    <location>
        <begin position="103"/>
        <end position="248"/>
    </location>
</feature>
<feature type="domain" description="K Homology" evidence="4">
    <location>
        <begin position="530"/>
        <end position="605"/>
    </location>
</feature>
<protein>
    <recommendedName>
        <fullName evidence="4">K Homology domain-containing protein</fullName>
    </recommendedName>
</protein>
<dbReference type="InterPro" id="IPR004088">
    <property type="entry name" value="KH_dom_type_1"/>
</dbReference>
<feature type="compositionally biased region" description="Basic residues" evidence="3">
    <location>
        <begin position="22"/>
        <end position="37"/>
    </location>
</feature>
<evidence type="ECO:0000256" key="1">
    <source>
        <dbReference type="ARBA" id="ARBA00022737"/>
    </source>
</evidence>
<feature type="domain" description="K Homology" evidence="4">
    <location>
        <begin position="291"/>
        <end position="365"/>
    </location>
</feature>
<feature type="compositionally biased region" description="Basic and acidic residues" evidence="3">
    <location>
        <begin position="214"/>
        <end position="248"/>
    </location>
</feature>
<dbReference type="Proteomes" id="UP000243499">
    <property type="component" value="Chromosome 5"/>
</dbReference>
<sequence>MSSRMTPSKRLFQKNSSDHNGRGKWQKTKHSSSHKSQPKIEPGVPIFRILCPASKSGNVIGRKGGIIAKIRQETGVRIRVDQAVLGCDERVVFISAIDKDEEAISEQGGENDGGVAVSASGDHEKDKVNSKKNNDDPEKNHSNQEKDDSERDYSNEEKDDSEKDNSKEQKDDPEKENGKEHKDDSEKGHIEEENDDGSEKDHSKEENDASETGYSKEEKDASEKDHSKEEKEASEKDHSKEEKDGPFVAKDIKLEPERVVPSALKAILFVFDRIFAADEDNETGDASGASAPVSLRLLVLYSQAGWLLGKGGSVIKQMSVDNDCEIRVSKDKLPSCALPNDRLCQINGEVDSVRKGLNAVAEVLLAHPPKETDVVAGVHSSGSSSRSLFSQSDGFASGMQSNFHIPLQGPTQANGPYDIIDRQPNMAPFPIGPEAPIHGHASVPIEALSFRLLCSKDKVGSVIGKGGNTVKTIQNDTGCEIKVLETVPKTDGRIINISGPAHPGDGISPAQNAILHVQRKLMLPTSDKEGPAICRLIVSPNQVGCLLGKGGSIMAEMRKLSGAFIVVLSKDKIPRGVPEDDEVIQISGGCEAIQEALMQITARLRNHLFRDRMPGMGPNMRPPFGLLDSQFGPCVGNHESPSLFDKDFMGRPLDGISAPWTVKGMRGVGDPMSIPDIPGAGHRELGGFSGPGQSSVMPKVTAEVLVPRLVIPALCGEDGGCLDRIREFSEAKITVAEPIADSMDTAVLISGTPDQMHAARSLVEAFVISESFGP</sequence>
<name>A0A2S3HZF5_9POAL</name>
<evidence type="ECO:0000259" key="4">
    <source>
        <dbReference type="SMART" id="SM00322"/>
    </source>
</evidence>
<feature type="domain" description="K Homology" evidence="4">
    <location>
        <begin position="43"/>
        <end position="113"/>
    </location>
</feature>
<dbReference type="GO" id="GO:0003723">
    <property type="term" value="F:RNA binding"/>
    <property type="evidence" value="ECO:0007669"/>
    <property type="project" value="UniProtKB-UniRule"/>
</dbReference>
<dbReference type="PROSITE" id="PS50084">
    <property type="entry name" value="KH_TYPE_1"/>
    <property type="match status" value="5"/>
</dbReference>
<keyword evidence="1" id="KW-0677">Repeat</keyword>
<feature type="compositionally biased region" description="Basic and acidic residues" evidence="3">
    <location>
        <begin position="121"/>
        <end position="207"/>
    </location>
</feature>
<feature type="region of interest" description="Disordered" evidence="3">
    <location>
        <begin position="1"/>
        <end position="41"/>
    </location>
</feature>
<feature type="domain" description="K Homology" evidence="4">
    <location>
        <begin position="446"/>
        <end position="519"/>
    </location>
</feature>
<keyword evidence="2" id="KW-0694">RNA-binding</keyword>
<dbReference type="SUPFAM" id="SSF54791">
    <property type="entry name" value="Eukaryotic type KH-domain (KH-domain type I)"/>
    <property type="match status" value="5"/>
</dbReference>
<dbReference type="Gramene" id="PAN33056">
    <property type="protein sequence ID" value="PAN33056"/>
    <property type="gene ID" value="PAHAL_5G536500"/>
</dbReference>
<dbReference type="Gene3D" id="3.30.310.210">
    <property type="match status" value="1"/>
</dbReference>
<gene>
    <name evidence="5" type="ORF">PAHAL_5G536500</name>
</gene>
<evidence type="ECO:0000256" key="3">
    <source>
        <dbReference type="SAM" id="MobiDB-lite"/>
    </source>
</evidence>
<reference evidence="5" key="1">
    <citation type="submission" date="2018-04" db="EMBL/GenBank/DDBJ databases">
        <title>WGS assembly of Panicum hallii.</title>
        <authorList>
            <person name="Lovell J."/>
            <person name="Jenkins J."/>
            <person name="Lowry D."/>
            <person name="Mamidi S."/>
            <person name="Sreedasyam A."/>
            <person name="Weng X."/>
            <person name="Barry K."/>
            <person name="Bonette J."/>
            <person name="Campitelli B."/>
            <person name="Daum C."/>
            <person name="Gordon S."/>
            <person name="Gould B."/>
            <person name="Lipzen A."/>
            <person name="Macqueen A."/>
            <person name="Palacio-Mejia J."/>
            <person name="Plott C."/>
            <person name="Shakirov E."/>
            <person name="Shu S."/>
            <person name="Yoshinaga Y."/>
            <person name="Zane M."/>
            <person name="Rokhsar D."/>
            <person name="Grimwood J."/>
            <person name="Schmutz J."/>
            <person name="Juenger T."/>
        </authorList>
    </citation>
    <scope>NUCLEOTIDE SEQUENCE [LARGE SCALE GENOMIC DNA]</scope>
    <source>
        <strain evidence="5">FIL2</strain>
    </source>
</reference>
<dbReference type="EMBL" id="CM008050">
    <property type="protein sequence ID" value="PAN33056.1"/>
    <property type="molecule type" value="Genomic_DNA"/>
</dbReference>
<evidence type="ECO:0000313" key="5">
    <source>
        <dbReference type="EMBL" id="PAN33056.1"/>
    </source>
</evidence>
<organism evidence="5">
    <name type="scientific">Panicum hallii</name>
    <dbReference type="NCBI Taxonomy" id="206008"/>
    <lineage>
        <taxon>Eukaryota</taxon>
        <taxon>Viridiplantae</taxon>
        <taxon>Streptophyta</taxon>
        <taxon>Embryophyta</taxon>
        <taxon>Tracheophyta</taxon>
        <taxon>Spermatophyta</taxon>
        <taxon>Magnoliopsida</taxon>
        <taxon>Liliopsida</taxon>
        <taxon>Poales</taxon>
        <taxon>Poaceae</taxon>
        <taxon>PACMAD clade</taxon>
        <taxon>Panicoideae</taxon>
        <taxon>Panicodae</taxon>
        <taxon>Paniceae</taxon>
        <taxon>Panicinae</taxon>
        <taxon>Panicum</taxon>
        <taxon>Panicum sect. Panicum</taxon>
    </lineage>
</organism>
<dbReference type="CDD" id="cd22459">
    <property type="entry name" value="KH-I_PEPPER_rpt1_like"/>
    <property type="match status" value="2"/>
</dbReference>
<feature type="domain" description="K Homology" evidence="4">
    <location>
        <begin position="698"/>
        <end position="768"/>
    </location>
</feature>
<accession>A0A2S3HZF5</accession>
<dbReference type="Pfam" id="PF00013">
    <property type="entry name" value="KH_1"/>
    <property type="match status" value="5"/>
</dbReference>
<dbReference type="Gene3D" id="3.30.1370.10">
    <property type="entry name" value="K Homology domain, type 1"/>
    <property type="match status" value="3"/>
</dbReference>
<dbReference type="CDD" id="cd22460">
    <property type="entry name" value="KH-I_PEPPER_rpt2_like"/>
    <property type="match status" value="2"/>
</dbReference>
<dbReference type="SMART" id="SM00322">
    <property type="entry name" value="KH"/>
    <property type="match status" value="5"/>
</dbReference>
<evidence type="ECO:0000256" key="2">
    <source>
        <dbReference type="PROSITE-ProRule" id="PRU00117"/>
    </source>
</evidence>